<feature type="transmembrane region" description="Helical" evidence="1">
    <location>
        <begin position="724"/>
        <end position="743"/>
    </location>
</feature>
<evidence type="ECO:0000313" key="3">
    <source>
        <dbReference type="EMBL" id="CUG85791.1"/>
    </source>
</evidence>
<reference evidence="4" key="1">
    <citation type="submission" date="2015-09" db="EMBL/GenBank/DDBJ databases">
        <authorList>
            <consortium name="Pathogen Informatics"/>
        </authorList>
    </citation>
    <scope>NUCLEOTIDE SEQUENCE [LARGE SCALE GENOMIC DNA]</scope>
    <source>
        <strain evidence="4">Lake Konstanz</strain>
    </source>
</reference>
<keyword evidence="4" id="KW-1185">Reference proteome</keyword>
<feature type="chain" id="PRO_5006621832" evidence="2">
    <location>
        <begin position="21"/>
        <end position="881"/>
    </location>
</feature>
<protein>
    <submittedName>
        <fullName evidence="3">Membrane-associated protein, putative</fullName>
    </submittedName>
</protein>
<keyword evidence="2" id="KW-0732">Signal</keyword>
<feature type="transmembrane region" description="Helical" evidence="1">
    <location>
        <begin position="582"/>
        <end position="606"/>
    </location>
</feature>
<gene>
    <name evidence="3" type="ORF">BSAL_90735</name>
</gene>
<evidence type="ECO:0000256" key="1">
    <source>
        <dbReference type="SAM" id="Phobius"/>
    </source>
</evidence>
<keyword evidence="1" id="KW-1133">Transmembrane helix</keyword>
<dbReference type="EMBL" id="CYKH01001196">
    <property type="protein sequence ID" value="CUG85791.1"/>
    <property type="molecule type" value="Genomic_DNA"/>
</dbReference>
<organism evidence="3 4">
    <name type="scientific">Bodo saltans</name>
    <name type="common">Flagellated protozoan</name>
    <dbReference type="NCBI Taxonomy" id="75058"/>
    <lineage>
        <taxon>Eukaryota</taxon>
        <taxon>Discoba</taxon>
        <taxon>Euglenozoa</taxon>
        <taxon>Kinetoplastea</taxon>
        <taxon>Metakinetoplastina</taxon>
        <taxon>Eubodonida</taxon>
        <taxon>Bodonidae</taxon>
        <taxon>Bodo</taxon>
    </lineage>
</organism>
<dbReference type="VEuPathDB" id="TriTrypDB:BSAL_90735"/>
<name>A0A0S4J385_BODSA</name>
<dbReference type="Proteomes" id="UP000051952">
    <property type="component" value="Unassembled WGS sequence"/>
</dbReference>
<evidence type="ECO:0000313" key="4">
    <source>
        <dbReference type="Proteomes" id="UP000051952"/>
    </source>
</evidence>
<accession>A0A0S4J385</accession>
<keyword evidence="1" id="KW-0472">Membrane</keyword>
<feature type="signal peptide" evidence="2">
    <location>
        <begin position="1"/>
        <end position="20"/>
    </location>
</feature>
<dbReference type="AlphaFoldDB" id="A0A0S4J385"/>
<evidence type="ECO:0000256" key="2">
    <source>
        <dbReference type="SAM" id="SignalP"/>
    </source>
</evidence>
<proteinExistence type="predicted"/>
<sequence>MNTLGIPILTLLCLSHFVISCRVVVNNSTCPSTNCLLDPAASAVVVLSNNSVYRISNCNTTAVLFRSPLSDGPICSNGDRPIVIQNVSIYVVGPAGTSCLPTIQLSNQCGPMYWSNMRIVLTHVSIVSGGATSLLWTGPIFIKVHLTNISIVLDGVNGSLLAQETSSVGAYFLYSSSGFLTVTNMSIMVQNSNLSISNFPLVGLLDGLSSISLTDVNVTLNSSTVRYSSNAGRVVLARTSSSQYGLFILSPQTSAVLNISNVVITVSSTQLSLTINTTFQALVNDQSFVFITLSVAYLCFVEGIVSRVSFIARNSSFVIAQEQLPSSLMIVNASVDTQLLHLEFAPMTISVSHLAVSIEGCQVNMSASATAQLLNVRSQSQDFRSLIDSCTIVVDDVTIVASVGGVLPLAVSARRCSVAAFEQGSSLKGSIFLIKRVRSDVSLEIGDDSRYHGPASTSRAQLVYFFQSSLENSWISVDFCNLQLSTPANNHVTAPPSLCAISIELVTVLFVRLSTCRIDIGNAMQNSSVSVALEPISTGYSYTNVFAQLAIMTAFGGSINSTITIRENVSLRVSDFRVTTTVVVSSVSSIVVLVQCFVPSIIVEYYRKLSNVSTKSPWSSSRIQVSNNVAISVYAGSVSLPSALTAAIISVPSIMTNGTAMVLNLSSDQQTSCGRRDDATTLLKFVPAIPIFAYENVTLSLNALIAIFGDVGCAPFLISSPLPYGLLLTTGSTIVVGVSITLVNESSASVPQLFNALYLFGCKLAFVDRTSFIRFISTNVTSIGALTTPKPTKLLYIAYDRWVSTTTSDFPVSSFLFATQTSTRGEGKGCSALVWEFVDHWSLSIELLSKLENVRPTLLCAQSLLVQRRSRFHTSHQSPPL</sequence>
<keyword evidence="1" id="KW-0812">Transmembrane</keyword>